<feature type="domain" description="BON" evidence="2">
    <location>
        <begin position="76"/>
        <end position="142"/>
    </location>
</feature>
<dbReference type="InterPro" id="IPR007055">
    <property type="entry name" value="BON_dom"/>
</dbReference>
<accession>A0ABU9D790</accession>
<dbReference type="InterPro" id="IPR047137">
    <property type="entry name" value="ORF3"/>
</dbReference>
<feature type="region of interest" description="Disordered" evidence="1">
    <location>
        <begin position="140"/>
        <end position="161"/>
    </location>
</feature>
<dbReference type="Proteomes" id="UP001446205">
    <property type="component" value="Unassembled WGS sequence"/>
</dbReference>
<evidence type="ECO:0000259" key="2">
    <source>
        <dbReference type="PROSITE" id="PS50914"/>
    </source>
</evidence>
<name>A0ABU9D790_9PROT</name>
<comment type="caution">
    <text evidence="3">The sequence shown here is derived from an EMBL/GenBank/DDBJ whole genome shotgun (WGS) entry which is preliminary data.</text>
</comment>
<proteinExistence type="predicted"/>
<dbReference type="RefSeq" id="WP_341370466.1">
    <property type="nucleotide sequence ID" value="NZ_JBBPCO010000005.1"/>
</dbReference>
<evidence type="ECO:0000313" key="4">
    <source>
        <dbReference type="Proteomes" id="UP001446205"/>
    </source>
</evidence>
<dbReference type="PANTHER" id="PTHR33824">
    <property type="entry name" value="POLYKETIDE CYCLASE/DEHYDRASE AND LIPID TRANSPORT SUPERFAMILY PROTEIN"/>
    <property type="match status" value="1"/>
</dbReference>
<evidence type="ECO:0000256" key="1">
    <source>
        <dbReference type="SAM" id="MobiDB-lite"/>
    </source>
</evidence>
<protein>
    <submittedName>
        <fullName evidence="3">SRPBCC family protein</fullName>
    </submittedName>
</protein>
<dbReference type="SUPFAM" id="SSF55961">
    <property type="entry name" value="Bet v1-like"/>
    <property type="match status" value="1"/>
</dbReference>
<organism evidence="3 4">
    <name type="scientific">Thermithiobacillus plumbiphilus</name>
    <dbReference type="NCBI Taxonomy" id="1729899"/>
    <lineage>
        <taxon>Bacteria</taxon>
        <taxon>Pseudomonadati</taxon>
        <taxon>Pseudomonadota</taxon>
        <taxon>Acidithiobacillia</taxon>
        <taxon>Acidithiobacillales</taxon>
        <taxon>Thermithiobacillaceae</taxon>
        <taxon>Thermithiobacillus</taxon>
    </lineage>
</organism>
<keyword evidence="4" id="KW-1185">Reference proteome</keyword>
<dbReference type="CDD" id="cd07817">
    <property type="entry name" value="SRPBCC_8"/>
    <property type="match status" value="1"/>
</dbReference>
<evidence type="ECO:0000313" key="3">
    <source>
        <dbReference type="EMBL" id="MEK8089407.1"/>
    </source>
</evidence>
<dbReference type="EMBL" id="JBBPCO010000005">
    <property type="protein sequence ID" value="MEK8089407.1"/>
    <property type="molecule type" value="Genomic_DNA"/>
</dbReference>
<dbReference type="Gene3D" id="3.30.530.20">
    <property type="match status" value="1"/>
</dbReference>
<dbReference type="InterPro" id="IPR023393">
    <property type="entry name" value="START-like_dom_sf"/>
</dbReference>
<dbReference type="InterPro" id="IPR019587">
    <property type="entry name" value="Polyketide_cyclase/dehydratase"/>
</dbReference>
<gene>
    <name evidence="3" type="ORF">WOB96_06465</name>
</gene>
<sequence length="382" mass="42173">MKKVTGMIFGAGLGAGLMYMFDPERGDDRRAKIRDQANNAAKKTRESLDATKQDMGHRVQGLRSEVSYRLGREKLSDERLAERIRATVGRLVGHPGAVHVEVEDAHVRLKGHILDEEADRLIKRISSLRGVNGVEDQLERHDDPGNIPALQGQPAPKSPGLREELMQPEWSSRTRVIAGTVGTTAALGLFRHGIISKMLGAVGLALLTRSATNKDFKSLAKMAPIGRGVKIQKSITINVPVERVFALWSDPQRFPEFMSHVREVSQLDDQRWHWVIIGPTGTETEFNTAFTAFEPDRRLAWRSEPDSLVQHEGEVIFESMGDDSTRVEVRMTYNPVAGAAGHAVATMLGSDPKSLMDDDLARLKAVMESGQPVPDSAALVRH</sequence>
<reference evidence="3 4" key="1">
    <citation type="submission" date="2024-04" db="EMBL/GenBank/DDBJ databases">
        <authorList>
            <person name="Abashina T."/>
            <person name="Shaikin A."/>
        </authorList>
    </citation>
    <scope>NUCLEOTIDE SEQUENCE [LARGE SCALE GENOMIC DNA]</scope>
    <source>
        <strain evidence="3 4">AAFK</strain>
    </source>
</reference>
<dbReference type="PANTHER" id="PTHR33824:SF7">
    <property type="entry name" value="POLYKETIDE CYCLASE_DEHYDRASE AND LIPID TRANSPORT SUPERFAMILY PROTEIN"/>
    <property type="match status" value="1"/>
</dbReference>
<dbReference type="PROSITE" id="PS50914">
    <property type="entry name" value="BON"/>
    <property type="match status" value="1"/>
</dbReference>
<dbReference type="Pfam" id="PF10604">
    <property type="entry name" value="Polyketide_cyc2"/>
    <property type="match status" value="1"/>
</dbReference>